<keyword evidence="3" id="KW-1185">Reference proteome</keyword>
<reference evidence="2 3" key="1">
    <citation type="submission" date="2020-04" db="EMBL/GenBank/DDBJ databases">
        <title>Plant Genome Project.</title>
        <authorList>
            <person name="Zhang R.-G."/>
        </authorList>
    </citation>
    <scope>NUCLEOTIDE SEQUENCE [LARGE SCALE GENOMIC DNA]</scope>
    <source>
        <strain evidence="2">YNK0</strain>
        <tissue evidence="2">Leaf</tissue>
    </source>
</reference>
<dbReference type="EMBL" id="JABCRI010000001">
    <property type="protein sequence ID" value="KAF8412241.1"/>
    <property type="molecule type" value="Genomic_DNA"/>
</dbReference>
<sequence>MSSSRNWGLAVYILSTTLGARPFGPRPSSILSSVPRHTPLAVTDSCVPITPNVVIISCDGGFSLTDRLGGAAAVGRNSFGQVLSVEFESFSCSSPLFAEARAISLGIRVAHQKSWKEVMVVSDSLTLIQALNSTVGCFHLDVLMLMEDLMASLASFDRVVFSFSPWACNQLAHWVVSSSLRNFRLGFA</sequence>
<dbReference type="GO" id="GO:0004523">
    <property type="term" value="F:RNA-DNA hybrid ribonuclease activity"/>
    <property type="evidence" value="ECO:0007669"/>
    <property type="project" value="InterPro"/>
</dbReference>
<evidence type="ECO:0000313" key="3">
    <source>
        <dbReference type="Proteomes" id="UP000655225"/>
    </source>
</evidence>
<organism evidence="2 3">
    <name type="scientific">Tetracentron sinense</name>
    <name type="common">Spur-leaf</name>
    <dbReference type="NCBI Taxonomy" id="13715"/>
    <lineage>
        <taxon>Eukaryota</taxon>
        <taxon>Viridiplantae</taxon>
        <taxon>Streptophyta</taxon>
        <taxon>Embryophyta</taxon>
        <taxon>Tracheophyta</taxon>
        <taxon>Spermatophyta</taxon>
        <taxon>Magnoliopsida</taxon>
        <taxon>Trochodendrales</taxon>
        <taxon>Trochodendraceae</taxon>
        <taxon>Tetracentron</taxon>
    </lineage>
</organism>
<evidence type="ECO:0000313" key="2">
    <source>
        <dbReference type="EMBL" id="KAF8412241.1"/>
    </source>
</evidence>
<accession>A0A834ZRT6</accession>
<dbReference type="OrthoDB" id="1906820at2759"/>
<dbReference type="InterPro" id="IPR012337">
    <property type="entry name" value="RNaseH-like_sf"/>
</dbReference>
<proteinExistence type="predicted"/>
<evidence type="ECO:0000259" key="1">
    <source>
        <dbReference type="Pfam" id="PF13456"/>
    </source>
</evidence>
<dbReference type="PANTHER" id="PTHR47074:SF11">
    <property type="entry name" value="REVERSE TRANSCRIPTASE-LIKE PROTEIN"/>
    <property type="match status" value="1"/>
</dbReference>
<dbReference type="SUPFAM" id="SSF53098">
    <property type="entry name" value="Ribonuclease H-like"/>
    <property type="match status" value="1"/>
</dbReference>
<dbReference type="CDD" id="cd06222">
    <property type="entry name" value="RNase_H_like"/>
    <property type="match status" value="1"/>
</dbReference>
<gene>
    <name evidence="2" type="ORF">HHK36_000201</name>
</gene>
<dbReference type="InterPro" id="IPR036397">
    <property type="entry name" value="RNaseH_sf"/>
</dbReference>
<protein>
    <recommendedName>
        <fullName evidence="1">RNase H type-1 domain-containing protein</fullName>
    </recommendedName>
</protein>
<dbReference type="PANTHER" id="PTHR47074">
    <property type="entry name" value="BNAC02G40300D PROTEIN"/>
    <property type="match status" value="1"/>
</dbReference>
<dbReference type="Gene3D" id="3.30.420.10">
    <property type="entry name" value="Ribonuclease H-like superfamily/Ribonuclease H"/>
    <property type="match status" value="1"/>
</dbReference>
<feature type="domain" description="RNase H type-1" evidence="1">
    <location>
        <begin position="58"/>
        <end position="177"/>
    </location>
</feature>
<comment type="caution">
    <text evidence="2">The sequence shown here is derived from an EMBL/GenBank/DDBJ whole genome shotgun (WGS) entry which is preliminary data.</text>
</comment>
<dbReference type="GO" id="GO:0003676">
    <property type="term" value="F:nucleic acid binding"/>
    <property type="evidence" value="ECO:0007669"/>
    <property type="project" value="InterPro"/>
</dbReference>
<dbReference type="InterPro" id="IPR044730">
    <property type="entry name" value="RNase_H-like_dom_plant"/>
</dbReference>
<name>A0A834ZRT6_TETSI</name>
<dbReference type="InterPro" id="IPR002156">
    <property type="entry name" value="RNaseH_domain"/>
</dbReference>
<dbReference type="AlphaFoldDB" id="A0A834ZRT6"/>
<dbReference type="Proteomes" id="UP000655225">
    <property type="component" value="Unassembled WGS sequence"/>
</dbReference>
<dbReference type="Pfam" id="PF13456">
    <property type="entry name" value="RVT_3"/>
    <property type="match status" value="1"/>
</dbReference>
<dbReference type="InterPro" id="IPR052929">
    <property type="entry name" value="RNase_H-like_EbsB-rel"/>
</dbReference>